<keyword evidence="8" id="KW-1185">Reference proteome</keyword>
<sequence length="207" mass="22916">MPLLHTRHHTSSSRPGDKDVIPGLPRRAPGEEAIPVVMDERDLRESFMRGGGPGGQSVNMAGNAVLLTHVPSGVIVRVHDTQSLQWNRKIARARLKEKLDWLINGRESKLGRKIAKIKKRNANKKRQTRKAQEEATSDSRDVDSSDDTTTVHIEDEELRVWLEAAGAIAADDDTPDTDGARGKGGSDGDGREGMSLRERMQRLLEED</sequence>
<proteinExistence type="inferred from homology"/>
<feature type="region of interest" description="Disordered" evidence="5">
    <location>
        <begin position="119"/>
        <end position="150"/>
    </location>
</feature>
<keyword evidence="4" id="KW-0496">Mitochondrion</keyword>
<dbReference type="InParanoid" id="A0A0G4EJG4"/>
<dbReference type="GO" id="GO:0005739">
    <property type="term" value="C:mitochondrion"/>
    <property type="evidence" value="ECO:0007669"/>
    <property type="project" value="UniProtKB-SubCell"/>
</dbReference>
<dbReference type="PANTHER" id="PTHR46203:SF1">
    <property type="entry name" value="MITOCHONDRIAL TRANSLATION RELEASE FACTOR IN RESCUE"/>
    <property type="match status" value="1"/>
</dbReference>
<feature type="region of interest" description="Disordered" evidence="5">
    <location>
        <begin position="164"/>
        <end position="196"/>
    </location>
</feature>
<evidence type="ECO:0000256" key="5">
    <source>
        <dbReference type="SAM" id="MobiDB-lite"/>
    </source>
</evidence>
<dbReference type="InterPro" id="IPR052405">
    <property type="entry name" value="Mito_Transl_Release_Factor"/>
</dbReference>
<organism evidence="7 8">
    <name type="scientific">Vitrella brassicaformis (strain CCMP3155)</name>
    <dbReference type="NCBI Taxonomy" id="1169540"/>
    <lineage>
        <taxon>Eukaryota</taxon>
        <taxon>Sar</taxon>
        <taxon>Alveolata</taxon>
        <taxon>Colpodellida</taxon>
        <taxon>Vitrellaceae</taxon>
        <taxon>Vitrella</taxon>
    </lineage>
</organism>
<dbReference type="Gene3D" id="3.30.160.20">
    <property type="match status" value="1"/>
</dbReference>
<evidence type="ECO:0000313" key="7">
    <source>
        <dbReference type="EMBL" id="CEL96631.1"/>
    </source>
</evidence>
<dbReference type="OrthoDB" id="277888at2759"/>
<gene>
    <name evidence="7" type="ORF">Vbra_7611</name>
</gene>
<keyword evidence="3" id="KW-0809">Transit peptide</keyword>
<name>A0A0G4EJG4_VITBC</name>
<evidence type="ECO:0000256" key="3">
    <source>
        <dbReference type="ARBA" id="ARBA00022946"/>
    </source>
</evidence>
<dbReference type="OMA" id="HTRHHTS"/>
<evidence type="ECO:0000256" key="1">
    <source>
        <dbReference type="ARBA" id="ARBA00004173"/>
    </source>
</evidence>
<dbReference type="GO" id="GO:0003747">
    <property type="term" value="F:translation release factor activity"/>
    <property type="evidence" value="ECO:0007669"/>
    <property type="project" value="InterPro"/>
</dbReference>
<protein>
    <recommendedName>
        <fullName evidence="6">Prokaryotic-type class I peptide chain release factors domain-containing protein</fullName>
    </recommendedName>
</protein>
<dbReference type="STRING" id="1169540.A0A0G4EJG4"/>
<comment type="subcellular location">
    <subcellularLocation>
        <location evidence="1">Mitochondrion</location>
    </subcellularLocation>
</comment>
<feature type="compositionally biased region" description="Basic residues" evidence="5">
    <location>
        <begin position="119"/>
        <end position="129"/>
    </location>
</feature>
<dbReference type="AlphaFoldDB" id="A0A0G4EJG4"/>
<evidence type="ECO:0000313" key="8">
    <source>
        <dbReference type="Proteomes" id="UP000041254"/>
    </source>
</evidence>
<feature type="domain" description="Prokaryotic-type class I peptide chain release factors" evidence="6">
    <location>
        <begin position="34"/>
        <end position="138"/>
    </location>
</feature>
<evidence type="ECO:0000256" key="4">
    <source>
        <dbReference type="ARBA" id="ARBA00023128"/>
    </source>
</evidence>
<dbReference type="InterPro" id="IPR000352">
    <property type="entry name" value="Pep_chain_release_fac_I"/>
</dbReference>
<dbReference type="PANTHER" id="PTHR46203">
    <property type="entry name" value="PROBABLE PEPTIDE CHAIN RELEASE FACTOR C12ORF65"/>
    <property type="match status" value="1"/>
</dbReference>
<accession>A0A0G4EJG4</accession>
<dbReference type="Pfam" id="PF00472">
    <property type="entry name" value="RF-1"/>
    <property type="match status" value="1"/>
</dbReference>
<feature type="region of interest" description="Disordered" evidence="5">
    <location>
        <begin position="1"/>
        <end position="28"/>
    </location>
</feature>
<dbReference type="VEuPathDB" id="CryptoDB:Vbra_7611"/>
<feature type="compositionally biased region" description="Basic residues" evidence="5">
    <location>
        <begin position="1"/>
        <end position="11"/>
    </location>
</feature>
<comment type="similarity">
    <text evidence="2">Belongs to the prokaryotic/mitochondrial release factor family.</text>
</comment>
<reference evidence="7 8" key="1">
    <citation type="submission" date="2014-11" db="EMBL/GenBank/DDBJ databases">
        <authorList>
            <person name="Zhu J."/>
            <person name="Qi W."/>
            <person name="Song R."/>
        </authorList>
    </citation>
    <scope>NUCLEOTIDE SEQUENCE [LARGE SCALE GENOMIC DNA]</scope>
</reference>
<feature type="compositionally biased region" description="Basic and acidic residues" evidence="5">
    <location>
        <begin position="178"/>
        <end position="196"/>
    </location>
</feature>
<dbReference type="EMBL" id="CDMY01000243">
    <property type="protein sequence ID" value="CEL96631.1"/>
    <property type="molecule type" value="Genomic_DNA"/>
</dbReference>
<dbReference type="Proteomes" id="UP000041254">
    <property type="component" value="Unassembled WGS sequence"/>
</dbReference>
<dbReference type="InterPro" id="IPR045853">
    <property type="entry name" value="Pep_chain_release_fac_I_sf"/>
</dbReference>
<feature type="compositionally biased region" description="Basic and acidic residues" evidence="5">
    <location>
        <begin position="130"/>
        <end position="143"/>
    </location>
</feature>
<evidence type="ECO:0000259" key="6">
    <source>
        <dbReference type="Pfam" id="PF00472"/>
    </source>
</evidence>
<dbReference type="SUPFAM" id="SSF75620">
    <property type="entry name" value="Release factor"/>
    <property type="match status" value="1"/>
</dbReference>
<evidence type="ECO:0000256" key="2">
    <source>
        <dbReference type="ARBA" id="ARBA00010835"/>
    </source>
</evidence>